<comment type="caution">
    <text evidence="1">The sequence shown here is derived from an EMBL/GenBank/DDBJ whole genome shotgun (WGS) entry which is preliminary data.</text>
</comment>
<keyword evidence="3" id="KW-1185">Reference proteome</keyword>
<name>A0A0Q9YXS0_9GAMM</name>
<dbReference type="STRING" id="295108.HT99x_01209"/>
<dbReference type="EMBL" id="LKAJ02000001">
    <property type="protein sequence ID" value="MCS5711389.1"/>
    <property type="molecule type" value="Genomic_DNA"/>
</dbReference>
<dbReference type="RefSeq" id="WP_075065844.1">
    <property type="nucleotide sequence ID" value="NZ_LKAJ02000001.1"/>
</dbReference>
<dbReference type="OrthoDB" id="5662850at2"/>
<reference evidence="1" key="1">
    <citation type="submission" date="2015-09" db="EMBL/GenBank/DDBJ databases">
        <title>Draft Genome Sequences of Two Novel Amoeba-resistant Intranuclear Bacteria, Candidatus Berkiella cookevillensis and Candidatus Berkiella aquae.</title>
        <authorList>
            <person name="Mehari Y.T."/>
            <person name="Arivett B.A."/>
            <person name="Farone A.L."/>
            <person name="Gunderson J.H."/>
            <person name="Farone M.B."/>
        </authorList>
    </citation>
    <scope>NUCLEOTIDE SEQUENCE [LARGE SCALE GENOMIC DNA]</scope>
    <source>
        <strain evidence="1">HT99</strain>
    </source>
</reference>
<dbReference type="AlphaFoldDB" id="A0A0Q9YXS0"/>
<reference evidence="2" key="2">
    <citation type="journal article" date="2016" name="Genome Announc.">
        <title>Draft Genome Sequences of Two Novel Amoeba-Resistant Intranuclear Bacteria, 'Candidatus Berkiella cookevillensis' and 'Candidatus Berkiella aquae'.</title>
        <authorList>
            <person name="Mehari Y.T."/>
            <person name="Arivett B.A."/>
            <person name="Farone A.L."/>
            <person name="Gunderson J.H."/>
            <person name="Farone M.B."/>
        </authorList>
    </citation>
    <scope>NUCLEOTIDE SEQUENCE</scope>
    <source>
        <strain evidence="2">HT99</strain>
    </source>
</reference>
<protein>
    <submittedName>
        <fullName evidence="1">Uncharacterized protein</fullName>
    </submittedName>
</protein>
<dbReference type="EMBL" id="LKAJ01000004">
    <property type="protein sequence ID" value="KRG21457.1"/>
    <property type="molecule type" value="Genomic_DNA"/>
</dbReference>
<evidence type="ECO:0000313" key="1">
    <source>
        <dbReference type="EMBL" id="KRG21457.1"/>
    </source>
</evidence>
<evidence type="ECO:0000313" key="3">
    <source>
        <dbReference type="Proteomes" id="UP000051497"/>
    </source>
</evidence>
<organism evidence="1">
    <name type="scientific">Candidatus Berkiella aquae</name>
    <dbReference type="NCBI Taxonomy" id="295108"/>
    <lineage>
        <taxon>Bacteria</taxon>
        <taxon>Pseudomonadati</taxon>
        <taxon>Pseudomonadota</taxon>
        <taxon>Gammaproteobacteria</taxon>
        <taxon>Candidatus Berkiellales</taxon>
        <taxon>Candidatus Berkiellaceae</taxon>
        <taxon>Candidatus Berkiella</taxon>
    </lineage>
</organism>
<gene>
    <name evidence="2" type="ORF">HT99x_008070</name>
    <name evidence="1" type="ORF">HT99x_01209</name>
</gene>
<accession>A0A0Q9YXS0</accession>
<evidence type="ECO:0000313" key="2">
    <source>
        <dbReference type="EMBL" id="MCS5711389.1"/>
    </source>
</evidence>
<proteinExistence type="predicted"/>
<dbReference type="Proteomes" id="UP000051497">
    <property type="component" value="Unassembled WGS sequence"/>
</dbReference>
<reference evidence="2" key="3">
    <citation type="submission" date="2021-06" db="EMBL/GenBank/DDBJ databases">
        <title>Genomic Description and Analysis of Intracellular Bacteria, Candidatus Berkiella cookevillensis and Candidatus Berkiella aquae.</title>
        <authorList>
            <person name="Kidane D.T."/>
            <person name="Mehari Y.T."/>
            <person name="Rice F.C."/>
            <person name="Arivett B.A."/>
            <person name="Farone A.L."/>
            <person name="Berk S.G."/>
            <person name="Farone M.B."/>
        </authorList>
    </citation>
    <scope>NUCLEOTIDE SEQUENCE</scope>
    <source>
        <strain evidence="2">HT99</strain>
    </source>
</reference>
<sequence>MPRKPKHLTPEQLLNKIRKSAKDAARVGQTCYDKETLKAKKGYTDKQADIYISVFNENAGTPQEQAIRKARKAAQTAAAHGTVCPTKEVLLERGYTEQASNAYLSAYEAAKGTDEKQAIRKARKVAQVAAGQGTPCLTKEALLKKGYTEQASDAYLSAYQASKGTDEVQSKRKACKAAQKAATRGTSCPAKEVLIERGYTEQASEAYFATYKKTEKAKQTRLTSEQELQLQSLLDESSETNDYSSITSLFDSLGYQEDSSLSLTEQDEQYLVEVLGEESTNSNRLIFNFNSAETTSLTTSGFLSSLDEYEVKDTEVVYSAQVLR</sequence>